<evidence type="ECO:0000313" key="3">
    <source>
        <dbReference type="Proteomes" id="UP000219338"/>
    </source>
</evidence>
<evidence type="ECO:0000313" key="2">
    <source>
        <dbReference type="EMBL" id="SJL17376.1"/>
    </source>
</evidence>
<dbReference type="AlphaFoldDB" id="A0A284S8T6"/>
<dbReference type="Proteomes" id="UP000219338">
    <property type="component" value="Unassembled WGS sequence"/>
</dbReference>
<feature type="region of interest" description="Disordered" evidence="1">
    <location>
        <begin position="56"/>
        <end position="90"/>
    </location>
</feature>
<gene>
    <name evidence="2" type="ORF">ARMOST_20926</name>
</gene>
<sequence>METLDDHLINADLASIALARTCAQDEECRNIDISVPQEELFEHCFGGELPLLMDSEEEEGNSAISKKRQKVNRSNYNTRSQTRANGKAQDLDALEDKVKSSVSLEDYHVPSRETTFTEVQYACP</sequence>
<reference evidence="3" key="1">
    <citation type="journal article" date="2017" name="Nat. Ecol. Evol.">
        <title>Genome expansion and lineage-specific genetic innovations in the forest pathogenic fungi Armillaria.</title>
        <authorList>
            <person name="Sipos G."/>
            <person name="Prasanna A.N."/>
            <person name="Walter M.C."/>
            <person name="O'Connor E."/>
            <person name="Balint B."/>
            <person name="Krizsan K."/>
            <person name="Kiss B."/>
            <person name="Hess J."/>
            <person name="Varga T."/>
            <person name="Slot J."/>
            <person name="Riley R."/>
            <person name="Boka B."/>
            <person name="Rigling D."/>
            <person name="Barry K."/>
            <person name="Lee J."/>
            <person name="Mihaltcheva S."/>
            <person name="LaButti K."/>
            <person name="Lipzen A."/>
            <person name="Waldron R."/>
            <person name="Moloney N.M."/>
            <person name="Sperisen C."/>
            <person name="Kredics L."/>
            <person name="Vagvoelgyi C."/>
            <person name="Patrignani A."/>
            <person name="Fitzpatrick D."/>
            <person name="Nagy I."/>
            <person name="Doyle S."/>
            <person name="Anderson J.B."/>
            <person name="Grigoriev I.V."/>
            <person name="Gueldener U."/>
            <person name="Muensterkoetter M."/>
            <person name="Nagy L.G."/>
        </authorList>
    </citation>
    <scope>NUCLEOTIDE SEQUENCE [LARGE SCALE GENOMIC DNA]</scope>
    <source>
        <strain evidence="3">C18/9</strain>
    </source>
</reference>
<feature type="compositionally biased region" description="Polar residues" evidence="1">
    <location>
        <begin position="72"/>
        <end position="84"/>
    </location>
</feature>
<accession>A0A284S8T6</accession>
<organism evidence="2 3">
    <name type="scientific">Armillaria ostoyae</name>
    <name type="common">Armillaria root rot fungus</name>
    <dbReference type="NCBI Taxonomy" id="47428"/>
    <lineage>
        <taxon>Eukaryota</taxon>
        <taxon>Fungi</taxon>
        <taxon>Dikarya</taxon>
        <taxon>Basidiomycota</taxon>
        <taxon>Agaricomycotina</taxon>
        <taxon>Agaricomycetes</taxon>
        <taxon>Agaricomycetidae</taxon>
        <taxon>Agaricales</taxon>
        <taxon>Marasmiineae</taxon>
        <taxon>Physalacriaceae</taxon>
        <taxon>Armillaria</taxon>
    </lineage>
</organism>
<protein>
    <submittedName>
        <fullName evidence="2">Uncharacterized protein</fullName>
    </submittedName>
</protein>
<evidence type="ECO:0000256" key="1">
    <source>
        <dbReference type="SAM" id="MobiDB-lite"/>
    </source>
</evidence>
<proteinExistence type="predicted"/>
<keyword evidence="3" id="KW-1185">Reference proteome</keyword>
<name>A0A284S8T6_ARMOS</name>
<dbReference type="EMBL" id="FUEG01000043">
    <property type="protein sequence ID" value="SJL17376.1"/>
    <property type="molecule type" value="Genomic_DNA"/>
</dbReference>